<dbReference type="EMBL" id="QRVK01000005">
    <property type="protein sequence ID" value="RGS43651.1"/>
    <property type="molecule type" value="Genomic_DNA"/>
</dbReference>
<reference evidence="1 2" key="1">
    <citation type="submission" date="2018-08" db="EMBL/GenBank/DDBJ databases">
        <title>A genome reference for cultivated species of the human gut microbiota.</title>
        <authorList>
            <person name="Zou Y."/>
            <person name="Xue W."/>
            <person name="Luo G."/>
        </authorList>
    </citation>
    <scope>NUCLEOTIDE SEQUENCE [LARGE SCALE GENOMIC DNA]</scope>
    <source>
        <strain evidence="1 2">AF22-21</strain>
    </source>
</reference>
<gene>
    <name evidence="1" type="ORF">DWX94_03520</name>
</gene>
<evidence type="ECO:0008006" key="3">
    <source>
        <dbReference type="Google" id="ProtNLM"/>
    </source>
</evidence>
<proteinExistence type="predicted"/>
<organism evidence="1 2">
    <name type="scientific">Coprococcus eutactus</name>
    <dbReference type="NCBI Taxonomy" id="33043"/>
    <lineage>
        <taxon>Bacteria</taxon>
        <taxon>Bacillati</taxon>
        <taxon>Bacillota</taxon>
        <taxon>Clostridia</taxon>
        <taxon>Lachnospirales</taxon>
        <taxon>Lachnospiraceae</taxon>
        <taxon>Coprococcus</taxon>
    </lineage>
</organism>
<accession>A0A412IU24</accession>
<name>A0A412IU24_9FIRM</name>
<evidence type="ECO:0000313" key="2">
    <source>
        <dbReference type="Proteomes" id="UP000283295"/>
    </source>
</evidence>
<protein>
    <recommendedName>
        <fullName evidence="3">Alpha/beta hydrolase</fullName>
    </recommendedName>
</protein>
<dbReference type="AlphaFoldDB" id="A0A412IU24"/>
<evidence type="ECO:0000313" key="1">
    <source>
        <dbReference type="EMBL" id="RGS43651.1"/>
    </source>
</evidence>
<sequence>MTGCPFACSDSHIVCRKLIQKFYPKSVITVRKGYGHCVYMFKHQEEYSDILRNYMERADRTFI</sequence>
<comment type="caution">
    <text evidence="1">The sequence shown here is derived from an EMBL/GenBank/DDBJ whole genome shotgun (WGS) entry which is preliminary data.</text>
</comment>
<dbReference type="Proteomes" id="UP000283295">
    <property type="component" value="Unassembled WGS sequence"/>
</dbReference>